<dbReference type="Gene3D" id="3.30.1330.120">
    <property type="entry name" value="2-methylcitrate dehydratase PrpD"/>
    <property type="match status" value="1"/>
</dbReference>
<evidence type="ECO:0000313" key="5">
    <source>
        <dbReference type="Proteomes" id="UP000284451"/>
    </source>
</evidence>
<dbReference type="InterPro" id="IPR042183">
    <property type="entry name" value="MmgE/PrpD_sf_1"/>
</dbReference>
<dbReference type="PANTHER" id="PTHR16943:SF8">
    <property type="entry name" value="2-METHYLCITRATE DEHYDRATASE"/>
    <property type="match status" value="1"/>
</dbReference>
<dbReference type="Proteomes" id="UP000284451">
    <property type="component" value="Unassembled WGS sequence"/>
</dbReference>
<comment type="similarity">
    <text evidence="1">Belongs to the PrpD family.</text>
</comment>
<sequence length="451" mass="48060">MSLDLHSFVTSTRWTDLPPAVQEMARRCLLDLIGTAAAGRQTELSRIISIHATRMFGASDPAFAARILFDGRRASLAGAALAGGMTIDSFDAHDGHVLTKGHAGVAILPALLAMADRAEAAMSGPDFLTSLVIGYEVAIRAGIAQHRTCCDYHTSGAWNALGAVAVAARALGLDAAGLAEALGIAEYHGPRSQMMRCIDFPTMVKDGSGWGAMTGVDAAYLAAEGFTGAPALVCDAPEVADLWADLGQGWRILELYFKPYPVCRWAQPAVEAGLSLIRAHHPDPAAIETIEVETFDAAVRLDQACPTTTEQAQYSLPFPLAVATVHGTLPPGAITAEGLRDPVVQEMSTRVRLRTAPEIEAKFPAQRFARVTYVLRDGTRYTSDTMPARGDAESPLSDAEILAKFCDLTESLSDDRRAAIRREVAALADRPDVGALLELVLTNPADARQRS</sequence>
<dbReference type="RefSeq" id="WP_128233690.1">
    <property type="nucleotide sequence ID" value="NZ_SAUY01000033.1"/>
</dbReference>
<evidence type="ECO:0000313" key="4">
    <source>
        <dbReference type="EMBL" id="RWR27300.1"/>
    </source>
</evidence>
<dbReference type="Pfam" id="PF19305">
    <property type="entry name" value="MmgE_PrpD_C"/>
    <property type="match status" value="1"/>
</dbReference>
<dbReference type="InterPro" id="IPR042188">
    <property type="entry name" value="MmgE/PrpD_sf_2"/>
</dbReference>
<proteinExistence type="inferred from homology"/>
<evidence type="ECO:0000259" key="2">
    <source>
        <dbReference type="Pfam" id="PF03972"/>
    </source>
</evidence>
<organism evidence="4 5">
    <name type="scientific">Paenirhodobacter populi</name>
    <dbReference type="NCBI Taxonomy" id="2306993"/>
    <lineage>
        <taxon>Bacteria</taxon>
        <taxon>Pseudomonadati</taxon>
        <taxon>Pseudomonadota</taxon>
        <taxon>Alphaproteobacteria</taxon>
        <taxon>Rhodobacterales</taxon>
        <taxon>Rhodobacter group</taxon>
        <taxon>Paenirhodobacter</taxon>
    </lineage>
</organism>
<accession>A0A443K3H5</accession>
<protein>
    <submittedName>
        <fullName evidence="4">MmgE/PrpD family protein</fullName>
    </submittedName>
</protein>
<feature type="domain" description="MmgE/PrpD C-terminal" evidence="3">
    <location>
        <begin position="260"/>
        <end position="424"/>
    </location>
</feature>
<dbReference type="GO" id="GO:0016829">
    <property type="term" value="F:lyase activity"/>
    <property type="evidence" value="ECO:0007669"/>
    <property type="project" value="InterPro"/>
</dbReference>
<dbReference type="InterPro" id="IPR045336">
    <property type="entry name" value="MmgE_PrpD_N"/>
</dbReference>
<dbReference type="EMBL" id="SAUY01000033">
    <property type="protein sequence ID" value="RWR27300.1"/>
    <property type="molecule type" value="Genomic_DNA"/>
</dbReference>
<evidence type="ECO:0000256" key="1">
    <source>
        <dbReference type="ARBA" id="ARBA00006174"/>
    </source>
</evidence>
<reference evidence="4 5" key="2">
    <citation type="submission" date="2019-01" db="EMBL/GenBank/DDBJ databases">
        <authorList>
            <person name="Li Y."/>
        </authorList>
    </citation>
    <scope>NUCLEOTIDE SEQUENCE [LARGE SCALE GENOMIC DNA]</scope>
    <source>
        <strain evidence="4 5">07D10-4-3</strain>
    </source>
</reference>
<dbReference type="InterPro" id="IPR005656">
    <property type="entry name" value="MmgE_PrpD"/>
</dbReference>
<dbReference type="AlphaFoldDB" id="A0A443K3H5"/>
<dbReference type="PANTHER" id="PTHR16943">
    <property type="entry name" value="2-METHYLCITRATE DEHYDRATASE-RELATED"/>
    <property type="match status" value="1"/>
</dbReference>
<feature type="domain" description="MmgE/PrpD N-terminal" evidence="2">
    <location>
        <begin position="5"/>
        <end position="232"/>
    </location>
</feature>
<evidence type="ECO:0000259" key="3">
    <source>
        <dbReference type="Pfam" id="PF19305"/>
    </source>
</evidence>
<dbReference type="SUPFAM" id="SSF103378">
    <property type="entry name" value="2-methylcitrate dehydratase PrpD"/>
    <property type="match status" value="1"/>
</dbReference>
<reference evidence="4 5" key="1">
    <citation type="submission" date="2019-01" db="EMBL/GenBank/DDBJ databases">
        <title>Sinorhodobacter populi sp. nov. isolated from the symptomatic bark tissue of Populus euramericana canker.</title>
        <authorList>
            <person name="Xu G."/>
        </authorList>
    </citation>
    <scope>NUCLEOTIDE SEQUENCE [LARGE SCALE GENOMIC DNA]</scope>
    <source>
        <strain evidence="4 5">07D10-4-3</strain>
    </source>
</reference>
<dbReference type="Gene3D" id="1.10.4100.10">
    <property type="entry name" value="2-methylcitrate dehydratase PrpD"/>
    <property type="match status" value="1"/>
</dbReference>
<dbReference type="Pfam" id="PF03972">
    <property type="entry name" value="MmgE_PrpD_N"/>
    <property type="match status" value="1"/>
</dbReference>
<name>A0A443K3H5_9RHOB</name>
<gene>
    <name evidence="4" type="ORF">D2T29_18880</name>
</gene>
<dbReference type="InterPro" id="IPR036148">
    <property type="entry name" value="MmgE/PrpD_sf"/>
</dbReference>
<dbReference type="InterPro" id="IPR045337">
    <property type="entry name" value="MmgE_PrpD_C"/>
</dbReference>
<comment type="caution">
    <text evidence="4">The sequence shown here is derived from an EMBL/GenBank/DDBJ whole genome shotgun (WGS) entry which is preliminary data.</text>
</comment>